<dbReference type="Proteomes" id="UP001280121">
    <property type="component" value="Unassembled WGS sequence"/>
</dbReference>
<sequence>MSKSTTYEELVSILQTVVKYDVNKYSVDLRSISIVPGTTCRTIIKNTDDVQFMLGEYRVTPQNTEPNLEPIHEVDNEVNIDPVDHVLNTEEEEEPFQMERCGRRVHRFCCSAPEMAETSEVRSNMILIMPQCASLRGFRRYMRPVIAVDGTHMKRRFGVQYLLQLHKMGANKCIQLLLGLLLGTGFLKCSFMSLIPYVADTFMKIFRSNFTKDVATIIDKTVRSYTKLKYNRHMEDLRNLHQNAFDYVNDIGPLNWSRVHYLEQRYRMMTTNVAKCIKSCLKFARQLPMLTLTAFIRNMLQRWFHDHHRAVQPMRHQLTDVAHFVIFKCVKKCGYMIISPVDWNISSVKRSGKQWTVDLAQKTCTCNKF</sequence>
<accession>A0AAE0CMX7</accession>
<protein>
    <submittedName>
        <fullName evidence="2">Uncharacterized protein</fullName>
    </submittedName>
</protein>
<keyword evidence="1" id="KW-0472">Membrane</keyword>
<keyword evidence="3" id="KW-1185">Reference proteome</keyword>
<evidence type="ECO:0000313" key="3">
    <source>
        <dbReference type="Proteomes" id="UP001280121"/>
    </source>
</evidence>
<proteinExistence type="predicted"/>
<organism evidence="2 3">
    <name type="scientific">Dipteronia dyeriana</name>
    <dbReference type="NCBI Taxonomy" id="168575"/>
    <lineage>
        <taxon>Eukaryota</taxon>
        <taxon>Viridiplantae</taxon>
        <taxon>Streptophyta</taxon>
        <taxon>Embryophyta</taxon>
        <taxon>Tracheophyta</taxon>
        <taxon>Spermatophyta</taxon>
        <taxon>Magnoliopsida</taxon>
        <taxon>eudicotyledons</taxon>
        <taxon>Gunneridae</taxon>
        <taxon>Pentapetalae</taxon>
        <taxon>rosids</taxon>
        <taxon>malvids</taxon>
        <taxon>Sapindales</taxon>
        <taxon>Sapindaceae</taxon>
        <taxon>Hippocastanoideae</taxon>
        <taxon>Acereae</taxon>
        <taxon>Dipteronia</taxon>
    </lineage>
</organism>
<keyword evidence="1" id="KW-1133">Transmembrane helix</keyword>
<keyword evidence="1" id="KW-0812">Transmembrane</keyword>
<feature type="transmembrane region" description="Helical" evidence="1">
    <location>
        <begin position="176"/>
        <end position="199"/>
    </location>
</feature>
<dbReference type="AlphaFoldDB" id="A0AAE0CMX7"/>
<gene>
    <name evidence="2" type="ORF">Ddye_010124</name>
</gene>
<reference evidence="2" key="1">
    <citation type="journal article" date="2023" name="Plant J.">
        <title>Genome sequences and population genomics provide insights into the demographic history, inbreeding, and mutation load of two 'living fossil' tree species of Dipteronia.</title>
        <authorList>
            <person name="Feng Y."/>
            <person name="Comes H.P."/>
            <person name="Chen J."/>
            <person name="Zhu S."/>
            <person name="Lu R."/>
            <person name="Zhang X."/>
            <person name="Li P."/>
            <person name="Qiu J."/>
            <person name="Olsen K.M."/>
            <person name="Qiu Y."/>
        </authorList>
    </citation>
    <scope>NUCLEOTIDE SEQUENCE</scope>
    <source>
        <strain evidence="2">KIB01</strain>
    </source>
</reference>
<evidence type="ECO:0000256" key="1">
    <source>
        <dbReference type="SAM" id="Phobius"/>
    </source>
</evidence>
<evidence type="ECO:0000313" key="2">
    <source>
        <dbReference type="EMBL" id="KAK2657072.1"/>
    </source>
</evidence>
<dbReference type="EMBL" id="JANJYI010000003">
    <property type="protein sequence ID" value="KAK2657072.1"/>
    <property type="molecule type" value="Genomic_DNA"/>
</dbReference>
<name>A0AAE0CMX7_9ROSI</name>
<comment type="caution">
    <text evidence="2">The sequence shown here is derived from an EMBL/GenBank/DDBJ whole genome shotgun (WGS) entry which is preliminary data.</text>
</comment>